<accession>A0A1H7LJ30</accession>
<dbReference type="PROSITE" id="PS51295">
    <property type="entry name" value="CRM"/>
    <property type="match status" value="1"/>
</dbReference>
<gene>
    <name evidence="4" type="ORF">SAMN05216214_10739</name>
</gene>
<dbReference type="RefSeq" id="WP_074867107.1">
    <property type="nucleotide sequence ID" value="NZ_FOAS01000007.1"/>
</dbReference>
<dbReference type="AlphaFoldDB" id="A0A1H7LJ30"/>
<keyword evidence="1 2" id="KW-0694">RNA-binding</keyword>
<feature type="domain" description="CRM" evidence="3">
    <location>
        <begin position="1"/>
        <end position="97"/>
    </location>
</feature>
<dbReference type="STRING" id="1429083.GCA_001885685_00457"/>
<dbReference type="SUPFAM" id="SSF75471">
    <property type="entry name" value="YhbY-like"/>
    <property type="match status" value="1"/>
</dbReference>
<dbReference type="EMBL" id="FOAS01000007">
    <property type="protein sequence ID" value="SEK98941.1"/>
    <property type="molecule type" value="Genomic_DNA"/>
</dbReference>
<dbReference type="InterPro" id="IPR051925">
    <property type="entry name" value="RNA-binding_domain"/>
</dbReference>
<proteinExistence type="predicted"/>
<name>A0A1H7LJ30_9GAMM</name>
<dbReference type="Proteomes" id="UP000185766">
    <property type="component" value="Unassembled WGS sequence"/>
</dbReference>
<dbReference type="Gene3D" id="3.30.110.60">
    <property type="entry name" value="YhbY-like"/>
    <property type="match status" value="1"/>
</dbReference>
<sequence>MSLTQDQKKRFKQIGHHLKPVVMVAGNGLTEGVVAETERALVDHELIKVRFSITERELRLELMHELCKQTRADLVQIIGKLALIYRANPKANPKLSNLKRYAE</sequence>
<dbReference type="PANTHER" id="PTHR40065:SF3">
    <property type="entry name" value="RNA-BINDING PROTEIN YHBY"/>
    <property type="match status" value="1"/>
</dbReference>
<evidence type="ECO:0000313" key="4">
    <source>
        <dbReference type="EMBL" id="SEK98941.1"/>
    </source>
</evidence>
<dbReference type="GO" id="GO:0003723">
    <property type="term" value="F:RNA binding"/>
    <property type="evidence" value="ECO:0007669"/>
    <property type="project" value="UniProtKB-UniRule"/>
</dbReference>
<keyword evidence="5" id="KW-1185">Reference proteome</keyword>
<dbReference type="PANTHER" id="PTHR40065">
    <property type="entry name" value="RNA-BINDING PROTEIN YHBY"/>
    <property type="match status" value="1"/>
</dbReference>
<organism evidence="4 5">
    <name type="scientific">Atopomonas hussainii</name>
    <dbReference type="NCBI Taxonomy" id="1429083"/>
    <lineage>
        <taxon>Bacteria</taxon>
        <taxon>Pseudomonadati</taxon>
        <taxon>Pseudomonadota</taxon>
        <taxon>Gammaproteobacteria</taxon>
        <taxon>Pseudomonadales</taxon>
        <taxon>Pseudomonadaceae</taxon>
        <taxon>Atopomonas</taxon>
    </lineage>
</organism>
<evidence type="ECO:0000313" key="5">
    <source>
        <dbReference type="Proteomes" id="UP000185766"/>
    </source>
</evidence>
<protein>
    <submittedName>
        <fullName evidence="4">RNA-binding protein</fullName>
    </submittedName>
</protein>
<evidence type="ECO:0000259" key="3">
    <source>
        <dbReference type="PROSITE" id="PS51295"/>
    </source>
</evidence>
<dbReference type="InterPro" id="IPR035920">
    <property type="entry name" value="YhbY-like_sf"/>
</dbReference>
<evidence type="ECO:0000256" key="2">
    <source>
        <dbReference type="PROSITE-ProRule" id="PRU00626"/>
    </source>
</evidence>
<dbReference type="InterPro" id="IPR001890">
    <property type="entry name" value="RNA-binding_CRM"/>
</dbReference>
<evidence type="ECO:0000256" key="1">
    <source>
        <dbReference type="ARBA" id="ARBA00022884"/>
    </source>
</evidence>
<dbReference type="SMART" id="SM01103">
    <property type="entry name" value="CRS1_YhbY"/>
    <property type="match status" value="1"/>
</dbReference>
<dbReference type="Pfam" id="PF01985">
    <property type="entry name" value="CRS1_YhbY"/>
    <property type="match status" value="1"/>
</dbReference>
<reference evidence="4 5" key="1">
    <citation type="submission" date="2016-10" db="EMBL/GenBank/DDBJ databases">
        <authorList>
            <person name="de Groot N.N."/>
        </authorList>
    </citation>
    <scope>NUCLEOTIDE SEQUENCE [LARGE SCALE GENOMIC DNA]</scope>
    <source>
        <strain evidence="4 5">JCM 19513</strain>
    </source>
</reference>